<reference evidence="3 4" key="1">
    <citation type="submission" date="2019-11" db="EMBL/GenBank/DDBJ databases">
        <title>The genome sequence of Methylocystis heyeri.</title>
        <authorList>
            <person name="Oshkin I.Y."/>
            <person name="Miroshnikov K."/>
            <person name="Dedysh S.N."/>
        </authorList>
    </citation>
    <scope>NUCLEOTIDE SEQUENCE [LARGE SCALE GENOMIC DNA]</scope>
    <source>
        <strain evidence="3 4">H2</strain>
    </source>
</reference>
<dbReference type="Gene3D" id="3.40.50.410">
    <property type="entry name" value="von Willebrand factor, type A domain"/>
    <property type="match status" value="1"/>
</dbReference>
<dbReference type="SUPFAM" id="SSF53300">
    <property type="entry name" value="vWA-like"/>
    <property type="match status" value="1"/>
</dbReference>
<keyword evidence="4" id="KW-1185">Reference proteome</keyword>
<keyword evidence="1" id="KW-1133">Transmembrane helix</keyword>
<keyword evidence="1" id="KW-0812">Transmembrane</keyword>
<gene>
    <name evidence="3" type="ORF">H2LOC_009620</name>
</gene>
<dbReference type="PROSITE" id="PS50234">
    <property type="entry name" value="VWFA"/>
    <property type="match status" value="1"/>
</dbReference>
<dbReference type="KEGG" id="mhey:H2LOC_009620"/>
<protein>
    <submittedName>
        <fullName evidence="3">VWA domain-containing protein</fullName>
    </submittedName>
</protein>
<evidence type="ECO:0000313" key="4">
    <source>
        <dbReference type="Proteomes" id="UP000309061"/>
    </source>
</evidence>
<dbReference type="RefSeq" id="WP_136496205.1">
    <property type="nucleotide sequence ID" value="NZ_CP046052.1"/>
</dbReference>
<dbReference type="OrthoDB" id="7624353at2"/>
<dbReference type="Pfam" id="PF13519">
    <property type="entry name" value="VWA_2"/>
    <property type="match status" value="1"/>
</dbReference>
<feature type="domain" description="VWFA" evidence="2">
    <location>
        <begin position="213"/>
        <end position="337"/>
    </location>
</feature>
<dbReference type="Pfam" id="PF13400">
    <property type="entry name" value="Tad"/>
    <property type="match status" value="1"/>
</dbReference>
<dbReference type="Proteomes" id="UP000309061">
    <property type="component" value="Chromosome"/>
</dbReference>
<feature type="transmembrane region" description="Helical" evidence="1">
    <location>
        <begin position="27"/>
        <end position="49"/>
    </location>
</feature>
<proteinExistence type="predicted"/>
<dbReference type="InterPro" id="IPR028087">
    <property type="entry name" value="Tad_N"/>
</dbReference>
<evidence type="ECO:0000259" key="2">
    <source>
        <dbReference type="PROSITE" id="PS50234"/>
    </source>
</evidence>
<accession>A0A6B8KHJ1</accession>
<organism evidence="3 4">
    <name type="scientific">Methylocystis heyeri</name>
    <dbReference type="NCBI Taxonomy" id="391905"/>
    <lineage>
        <taxon>Bacteria</taxon>
        <taxon>Pseudomonadati</taxon>
        <taxon>Pseudomonadota</taxon>
        <taxon>Alphaproteobacteria</taxon>
        <taxon>Hyphomicrobiales</taxon>
        <taxon>Methylocystaceae</taxon>
        <taxon>Methylocystis</taxon>
    </lineage>
</organism>
<name>A0A6B8KHJ1_9HYPH</name>
<sequence length="608" mass="63363">MSRRASHNPEPNADLPRSGKSFLRARSGAVTLMFALAAIPLMLILGVAVDYGRAVSMRTRLQSAVDAAVLQVGAQPGLSASQHQLLASNIVKADLGTASGLSVQVTETDLGSGVWKVSATGTLQTAIMNLANISGVTLGASAQATSQLTTPGGNPITNINMHFLVDTSQSMGVGADPADRTKMSSSSLQCSFACHSGVAAYTTSTDACRGPSSSVSIVDGVTYAHQQNINLRIDAVKTALTNAITQAKQISTANGITLQAAVYSFDNSFRTVQSLTSNWSSLTTAVGKLDIAGANSAGGGGTNLQSALSQVQSLVGTNGDGSSSGKPLNYVVVISDGLYDNANPLATTYTAPPAPVCKNSYTCQDRWGNQCGTPYQSRNGNYQCYNQDWNYCNLVTQTTCTSTYTGTSLAGNSSPGYSNSLYNGNVGNASNAKNAYNYSLDANYNVMTGDQKNADHWAVGAAQTGTLCYPNASKSNPLGASPYITPTGTPNAPPCIPDPVNGGNFELAPVSPSWCQPLSNAGAKVVTLYTTFVLDNPSPTNPTDSQYFDWRVYYMQNYPGFMTSLKTNMAACATSSNLAYQATTSSDINAAVASIMGSLTTSPLHLIK</sequence>
<evidence type="ECO:0000256" key="1">
    <source>
        <dbReference type="SAM" id="Phobius"/>
    </source>
</evidence>
<dbReference type="InterPro" id="IPR036465">
    <property type="entry name" value="vWFA_dom_sf"/>
</dbReference>
<keyword evidence="1" id="KW-0472">Membrane</keyword>
<dbReference type="EMBL" id="CP046052">
    <property type="protein sequence ID" value="QGM45940.1"/>
    <property type="molecule type" value="Genomic_DNA"/>
</dbReference>
<evidence type="ECO:0000313" key="3">
    <source>
        <dbReference type="EMBL" id="QGM45940.1"/>
    </source>
</evidence>
<dbReference type="InterPro" id="IPR002035">
    <property type="entry name" value="VWF_A"/>
</dbReference>
<dbReference type="AlphaFoldDB" id="A0A6B8KHJ1"/>